<keyword evidence="2" id="KW-1185">Reference proteome</keyword>
<dbReference type="InterPro" id="IPR012349">
    <property type="entry name" value="Split_barrel_FMN-bd"/>
</dbReference>
<accession>A0ABP5D5N5</accession>
<proteinExistence type="predicted"/>
<name>A0ABP5D5N5_9ACTN</name>
<reference evidence="2" key="1">
    <citation type="journal article" date="2019" name="Int. J. Syst. Evol. Microbiol.">
        <title>The Global Catalogue of Microorganisms (GCM) 10K type strain sequencing project: providing services to taxonomists for standard genome sequencing and annotation.</title>
        <authorList>
            <consortium name="The Broad Institute Genomics Platform"/>
            <consortium name="The Broad Institute Genome Sequencing Center for Infectious Disease"/>
            <person name="Wu L."/>
            <person name="Ma J."/>
        </authorList>
    </citation>
    <scope>NUCLEOTIDE SEQUENCE [LARGE SCALE GENOMIC DNA]</scope>
    <source>
        <strain evidence="2">JCM 15309</strain>
    </source>
</reference>
<dbReference type="EMBL" id="BAAAPB010000005">
    <property type="protein sequence ID" value="GAA1974575.1"/>
    <property type="molecule type" value="Genomic_DNA"/>
</dbReference>
<organism evidence="1 2">
    <name type="scientific">Nocardioides panacihumi</name>
    <dbReference type="NCBI Taxonomy" id="400774"/>
    <lineage>
        <taxon>Bacteria</taxon>
        <taxon>Bacillati</taxon>
        <taxon>Actinomycetota</taxon>
        <taxon>Actinomycetes</taxon>
        <taxon>Propionibacteriales</taxon>
        <taxon>Nocardioidaceae</taxon>
        <taxon>Nocardioides</taxon>
    </lineage>
</organism>
<dbReference type="Proteomes" id="UP001500571">
    <property type="component" value="Unassembled WGS sequence"/>
</dbReference>
<dbReference type="Pfam" id="PF12900">
    <property type="entry name" value="Pyridox_ox_2"/>
    <property type="match status" value="1"/>
</dbReference>
<dbReference type="Gene3D" id="2.30.110.10">
    <property type="entry name" value="Electron Transport, Fmn-binding Protein, Chain A"/>
    <property type="match status" value="1"/>
</dbReference>
<evidence type="ECO:0000313" key="2">
    <source>
        <dbReference type="Proteomes" id="UP001500571"/>
    </source>
</evidence>
<comment type="caution">
    <text evidence="1">The sequence shown here is derived from an EMBL/GenBank/DDBJ whole genome shotgun (WGS) entry which is preliminary data.</text>
</comment>
<evidence type="ECO:0000313" key="1">
    <source>
        <dbReference type="EMBL" id="GAA1974575.1"/>
    </source>
</evidence>
<gene>
    <name evidence="1" type="ORF">GCM10009798_39770</name>
</gene>
<sequence>MSGHIWEAIMKELWFRGELKEIGRDECFELLGSRSVGRIGYCTSGGAVILPVNHAVIGGEIVVRVSPGGQTARYLRDNAPEPDLTYEVDDFDDYTESGWSVLVTGTARATSPESLASLTDRPVPWPAGDYWDYVRIHPTRVTGRRLVPA</sequence>
<dbReference type="SUPFAM" id="SSF50475">
    <property type="entry name" value="FMN-binding split barrel"/>
    <property type="match status" value="1"/>
</dbReference>
<dbReference type="InterPro" id="IPR024747">
    <property type="entry name" value="Pyridox_Oxase-rel"/>
</dbReference>
<protein>
    <submittedName>
        <fullName evidence="1">Pyridoxamine 5'-phosphate oxidase family protein</fullName>
    </submittedName>
</protein>